<organism evidence="1 2">
    <name type="scientific">Providencia rustigianii DSM 4541</name>
    <dbReference type="NCBI Taxonomy" id="500637"/>
    <lineage>
        <taxon>Bacteria</taxon>
        <taxon>Pseudomonadati</taxon>
        <taxon>Pseudomonadota</taxon>
        <taxon>Gammaproteobacteria</taxon>
        <taxon>Enterobacterales</taxon>
        <taxon>Morganellaceae</taxon>
        <taxon>Providencia</taxon>
    </lineage>
</organism>
<name>D1NY56_9GAMM</name>
<protein>
    <submittedName>
        <fullName evidence="1">Uncharacterized protein</fullName>
    </submittedName>
</protein>
<evidence type="ECO:0000313" key="2">
    <source>
        <dbReference type="Proteomes" id="UP000005512"/>
    </source>
</evidence>
<evidence type="ECO:0000313" key="1">
    <source>
        <dbReference type="EMBL" id="EFB73904.1"/>
    </source>
</evidence>
<dbReference type="AlphaFoldDB" id="D1NY56"/>
<keyword evidence="2" id="KW-1185">Reference proteome</keyword>
<proteinExistence type="predicted"/>
<comment type="caution">
    <text evidence="1">The sequence shown here is derived from an EMBL/GenBank/DDBJ whole genome shotgun (WGS) entry which is preliminary data.</text>
</comment>
<dbReference type="HOGENOM" id="CLU_3315348_0_0_6"/>
<accession>D1NY56</accession>
<gene>
    <name evidence="1" type="ORF">PROVRUST_05178</name>
</gene>
<reference evidence="1" key="1">
    <citation type="submission" date="2009-12" db="EMBL/GenBank/DDBJ databases">
        <authorList>
            <person name="Weinstock G."/>
            <person name="Sodergren E."/>
            <person name="Clifton S."/>
            <person name="Fulton L."/>
            <person name="Fulton B."/>
            <person name="Courtney L."/>
            <person name="Fronick C."/>
            <person name="Harrison M."/>
            <person name="Strong C."/>
            <person name="Farmer C."/>
            <person name="Delahaunty K."/>
            <person name="Markovic C."/>
            <person name="Hall O."/>
            <person name="Minx P."/>
            <person name="Tomlinson C."/>
            <person name="Mitreva M."/>
            <person name="Nelson J."/>
            <person name="Hou S."/>
            <person name="Wollam A."/>
            <person name="Pepin K.H."/>
            <person name="Johnson M."/>
            <person name="Bhonagiri V."/>
            <person name="Nash W.E."/>
            <person name="Warren W."/>
            <person name="Chinwalla A."/>
            <person name="Mardis E.R."/>
            <person name="Wilson R.K."/>
        </authorList>
    </citation>
    <scope>NUCLEOTIDE SEQUENCE [LARGE SCALE GENOMIC DNA]</scope>
    <source>
        <strain evidence="1">DSM 4541</strain>
    </source>
</reference>
<dbReference type="Proteomes" id="UP000005512">
    <property type="component" value="Unassembled WGS sequence"/>
</dbReference>
<sequence length="39" mass="4470">MRNYSSQLSIIDDFIGYGLNLSYSLTNDLNPKSLFLLSR</sequence>
<dbReference type="EMBL" id="ABXV02000011">
    <property type="protein sequence ID" value="EFB73904.1"/>
    <property type="molecule type" value="Genomic_DNA"/>
</dbReference>